<keyword evidence="3" id="KW-1185">Reference proteome</keyword>
<protein>
    <submittedName>
        <fullName evidence="2">Uncharacterized protein</fullName>
    </submittedName>
</protein>
<feature type="region of interest" description="Disordered" evidence="1">
    <location>
        <begin position="46"/>
        <end position="68"/>
    </location>
</feature>
<name>A0ABC8UMN8_9AQUA</name>
<sequence length="116" mass="13044">MLSDQCYSSHQLKGGIDQCSDSTQATKEAVYRGCSVLRRPTRNENLVRTQHCSSSHQQQRGNERCSGGTQTSIEYRGCYVQYSGAFKRPLSNRPISLNQSINSTHQLSDVFNVKKL</sequence>
<feature type="compositionally biased region" description="Polar residues" evidence="1">
    <location>
        <begin position="46"/>
        <end position="60"/>
    </location>
</feature>
<dbReference type="Proteomes" id="UP001642360">
    <property type="component" value="Unassembled WGS sequence"/>
</dbReference>
<reference evidence="2 3" key="1">
    <citation type="submission" date="2024-02" db="EMBL/GenBank/DDBJ databases">
        <authorList>
            <person name="Vignale AGUSTIN F."/>
            <person name="Sosa J E."/>
            <person name="Modenutti C."/>
        </authorList>
    </citation>
    <scope>NUCLEOTIDE SEQUENCE [LARGE SCALE GENOMIC DNA]</scope>
</reference>
<accession>A0ABC8UMN8</accession>
<dbReference type="AlphaFoldDB" id="A0ABC8UMN8"/>
<organism evidence="2 3">
    <name type="scientific">Ilex paraguariensis</name>
    <name type="common">yerba mate</name>
    <dbReference type="NCBI Taxonomy" id="185542"/>
    <lineage>
        <taxon>Eukaryota</taxon>
        <taxon>Viridiplantae</taxon>
        <taxon>Streptophyta</taxon>
        <taxon>Embryophyta</taxon>
        <taxon>Tracheophyta</taxon>
        <taxon>Spermatophyta</taxon>
        <taxon>Magnoliopsida</taxon>
        <taxon>eudicotyledons</taxon>
        <taxon>Gunneridae</taxon>
        <taxon>Pentapetalae</taxon>
        <taxon>asterids</taxon>
        <taxon>campanulids</taxon>
        <taxon>Aquifoliales</taxon>
        <taxon>Aquifoliaceae</taxon>
        <taxon>Ilex</taxon>
    </lineage>
</organism>
<proteinExistence type="predicted"/>
<comment type="caution">
    <text evidence="2">The sequence shown here is derived from an EMBL/GenBank/DDBJ whole genome shotgun (WGS) entry which is preliminary data.</text>
</comment>
<dbReference type="EMBL" id="CAUOFW020008313">
    <property type="protein sequence ID" value="CAK9182336.1"/>
    <property type="molecule type" value="Genomic_DNA"/>
</dbReference>
<evidence type="ECO:0000256" key="1">
    <source>
        <dbReference type="SAM" id="MobiDB-lite"/>
    </source>
</evidence>
<evidence type="ECO:0000313" key="2">
    <source>
        <dbReference type="EMBL" id="CAK9182336.1"/>
    </source>
</evidence>
<evidence type="ECO:0000313" key="3">
    <source>
        <dbReference type="Proteomes" id="UP001642360"/>
    </source>
</evidence>
<gene>
    <name evidence="2" type="ORF">ILEXP_LOCUS52478</name>
</gene>